<evidence type="ECO:0000259" key="1">
    <source>
        <dbReference type="Pfam" id="PF03205"/>
    </source>
</evidence>
<evidence type="ECO:0000313" key="3">
    <source>
        <dbReference type="Proteomes" id="UP000246132"/>
    </source>
</evidence>
<comment type="caution">
    <text evidence="2">The sequence shown here is derived from an EMBL/GenBank/DDBJ whole genome shotgun (WGS) entry which is preliminary data.</text>
</comment>
<dbReference type="GO" id="GO:0006777">
    <property type="term" value="P:Mo-molybdopterin cofactor biosynthetic process"/>
    <property type="evidence" value="ECO:0007669"/>
    <property type="project" value="InterPro"/>
</dbReference>
<sequence length="183" mass="19636">MADSPPRFGIVGWKNSGKTTMTANLTRELIDRGHRVATVKRAHGAFDIDRPGTDSHTHRQAGAQEVAIVSSARWALIHENRPDEAELPLDDIIARLSPCDIVLVEGFKGAPHPKIELRANHDKARPALADTDPAVVAVACDDAPGDVAPDGKPVFRRDQTEAIATLVEQVCGLGTGTERRSAS</sequence>
<dbReference type="InterPro" id="IPR052539">
    <property type="entry name" value="MGD_biosynthesis_adapter"/>
</dbReference>
<dbReference type="OrthoDB" id="9804758at2"/>
<dbReference type="RefSeq" id="WP_109768144.1">
    <property type="nucleotide sequence ID" value="NZ_QFWV02000002.1"/>
</dbReference>
<feature type="domain" description="Molybdopterin-guanine dinucleotide biosynthesis protein B (MobB)" evidence="1">
    <location>
        <begin position="9"/>
        <end position="141"/>
    </location>
</feature>
<organism evidence="2 3">
    <name type="scientific">Oceaniradius stylonematis</name>
    <dbReference type="NCBI Taxonomy" id="2184161"/>
    <lineage>
        <taxon>Bacteria</taxon>
        <taxon>Pseudomonadati</taxon>
        <taxon>Pseudomonadota</taxon>
        <taxon>Alphaproteobacteria</taxon>
        <taxon>Hyphomicrobiales</taxon>
        <taxon>Ahrensiaceae</taxon>
        <taxon>Oceaniradius</taxon>
    </lineage>
</organism>
<reference evidence="2 3" key="1">
    <citation type="journal article" date="2018" name="Int. J. Syst. Bacteriol.">
        <title>Oceaniradius stylonemae gen. nov., sp. nov., isolated from a red alga, Stylonema cornu-cervi.</title>
        <authorList>
            <person name="Jeong S."/>
        </authorList>
    </citation>
    <scope>NUCLEOTIDE SEQUENCE [LARGE SCALE GENOMIC DNA]</scope>
    <source>
        <strain evidence="2 3">StC1</strain>
    </source>
</reference>
<dbReference type="Pfam" id="PF03205">
    <property type="entry name" value="MobB"/>
    <property type="match status" value="1"/>
</dbReference>
<protein>
    <submittedName>
        <fullName evidence="2">Molybdopterin-guanine dinucleotide biosynthesis protein B</fullName>
    </submittedName>
</protein>
<proteinExistence type="predicted"/>
<evidence type="ECO:0000313" key="2">
    <source>
        <dbReference type="EMBL" id="RKF08338.1"/>
    </source>
</evidence>
<dbReference type="AlphaFoldDB" id="A0A3A8AG28"/>
<dbReference type="GO" id="GO:0005525">
    <property type="term" value="F:GTP binding"/>
    <property type="evidence" value="ECO:0007669"/>
    <property type="project" value="InterPro"/>
</dbReference>
<gene>
    <name evidence="2" type="primary">mobB</name>
    <name evidence="2" type="ORF">DEM25_003400</name>
</gene>
<dbReference type="SUPFAM" id="SSF52540">
    <property type="entry name" value="P-loop containing nucleoside triphosphate hydrolases"/>
    <property type="match status" value="1"/>
</dbReference>
<dbReference type="Gene3D" id="3.40.50.300">
    <property type="entry name" value="P-loop containing nucleotide triphosphate hydrolases"/>
    <property type="match status" value="1"/>
</dbReference>
<dbReference type="CDD" id="cd03116">
    <property type="entry name" value="MobB"/>
    <property type="match status" value="1"/>
</dbReference>
<accession>A0A3A8AG28</accession>
<dbReference type="InterPro" id="IPR004435">
    <property type="entry name" value="MobB_dom"/>
</dbReference>
<dbReference type="PANTHER" id="PTHR40072:SF1">
    <property type="entry name" value="MOLYBDOPTERIN-GUANINE DINUCLEOTIDE BIOSYNTHESIS ADAPTER PROTEIN"/>
    <property type="match status" value="1"/>
</dbReference>
<dbReference type="PANTHER" id="PTHR40072">
    <property type="entry name" value="MOLYBDOPTERIN-GUANINE DINUCLEOTIDE BIOSYNTHESIS ADAPTER PROTEIN-RELATED"/>
    <property type="match status" value="1"/>
</dbReference>
<dbReference type="InterPro" id="IPR027417">
    <property type="entry name" value="P-loop_NTPase"/>
</dbReference>
<dbReference type="NCBIfam" id="TIGR00176">
    <property type="entry name" value="mobB"/>
    <property type="match status" value="1"/>
</dbReference>
<dbReference type="EMBL" id="QFWV02000002">
    <property type="protein sequence ID" value="RKF08338.1"/>
    <property type="molecule type" value="Genomic_DNA"/>
</dbReference>
<name>A0A3A8AG28_9HYPH</name>
<keyword evidence="3" id="KW-1185">Reference proteome</keyword>
<dbReference type="Proteomes" id="UP000246132">
    <property type="component" value="Unassembled WGS sequence"/>
</dbReference>